<feature type="compositionally biased region" description="Basic residues" evidence="1">
    <location>
        <begin position="77"/>
        <end position="86"/>
    </location>
</feature>
<evidence type="ECO:0000313" key="3">
    <source>
        <dbReference type="Proteomes" id="UP000187609"/>
    </source>
</evidence>
<evidence type="ECO:0000313" key="2">
    <source>
        <dbReference type="EMBL" id="OIT36836.1"/>
    </source>
</evidence>
<accession>A0A314L5F2</accession>
<dbReference type="Gramene" id="OIT36836">
    <property type="protein sequence ID" value="OIT36836"/>
    <property type="gene ID" value="A4A49_03758"/>
</dbReference>
<name>A0A314L5F2_NICAT</name>
<comment type="caution">
    <text evidence="2">The sequence shown here is derived from an EMBL/GenBank/DDBJ whole genome shotgun (WGS) entry which is preliminary data.</text>
</comment>
<sequence length="214" mass="23785">MTTSASALADSIVDVGDNSLKKDDEVPAMIEGRSKVQSGKVDCDSRSASMFPSTPIWRGYPRKKQGGSFDLNDRPRKNPRLKKHTPKIFDESKPKKTQKPKIKPSTPKPVNLNASARSKSKLRKDCEKVSDDLSGDSDMQAPNRKTPGTIHVLKVSTPQPGMEHNIHVDLGHDVKSCRRALDFNLEIENDVISKRVAEVIRDHVTDSCNKFLTI</sequence>
<evidence type="ECO:0000256" key="1">
    <source>
        <dbReference type="SAM" id="MobiDB-lite"/>
    </source>
</evidence>
<feature type="region of interest" description="Disordered" evidence="1">
    <location>
        <begin position="1"/>
        <end position="146"/>
    </location>
</feature>
<organism evidence="2 3">
    <name type="scientific">Nicotiana attenuata</name>
    <name type="common">Coyote tobacco</name>
    <dbReference type="NCBI Taxonomy" id="49451"/>
    <lineage>
        <taxon>Eukaryota</taxon>
        <taxon>Viridiplantae</taxon>
        <taxon>Streptophyta</taxon>
        <taxon>Embryophyta</taxon>
        <taxon>Tracheophyta</taxon>
        <taxon>Spermatophyta</taxon>
        <taxon>Magnoliopsida</taxon>
        <taxon>eudicotyledons</taxon>
        <taxon>Gunneridae</taxon>
        <taxon>Pentapetalae</taxon>
        <taxon>asterids</taxon>
        <taxon>lamiids</taxon>
        <taxon>Solanales</taxon>
        <taxon>Solanaceae</taxon>
        <taxon>Nicotianoideae</taxon>
        <taxon>Nicotianeae</taxon>
        <taxon>Nicotiana</taxon>
    </lineage>
</organism>
<gene>
    <name evidence="2" type="ORF">A4A49_03758</name>
</gene>
<dbReference type="Proteomes" id="UP000187609">
    <property type="component" value="Unassembled WGS sequence"/>
</dbReference>
<reference evidence="2" key="1">
    <citation type="submission" date="2016-11" db="EMBL/GenBank/DDBJ databases">
        <title>The genome of Nicotiana attenuata.</title>
        <authorList>
            <person name="Xu S."/>
            <person name="Brockmoeller T."/>
            <person name="Gaquerel E."/>
            <person name="Navarro A."/>
            <person name="Kuhl H."/>
            <person name="Gase K."/>
            <person name="Ling Z."/>
            <person name="Zhou W."/>
            <person name="Kreitzer C."/>
            <person name="Stanke M."/>
            <person name="Tang H."/>
            <person name="Lyons E."/>
            <person name="Pandey P."/>
            <person name="Pandey S.P."/>
            <person name="Timmermann B."/>
            <person name="Baldwin I.T."/>
        </authorList>
    </citation>
    <scope>NUCLEOTIDE SEQUENCE [LARGE SCALE GENOMIC DNA]</scope>
    <source>
        <strain evidence="2">UT</strain>
    </source>
</reference>
<proteinExistence type="predicted"/>
<dbReference type="EMBL" id="MJEQ01000385">
    <property type="protein sequence ID" value="OIT36836.1"/>
    <property type="molecule type" value="Genomic_DNA"/>
</dbReference>
<protein>
    <submittedName>
        <fullName evidence="2">Uncharacterized protein</fullName>
    </submittedName>
</protein>
<keyword evidence="3" id="KW-1185">Reference proteome</keyword>
<dbReference type="AlphaFoldDB" id="A0A314L5F2"/>